<organism evidence="8 9">
    <name type="scientific">Sesamum alatum</name>
    <dbReference type="NCBI Taxonomy" id="300844"/>
    <lineage>
        <taxon>Eukaryota</taxon>
        <taxon>Viridiplantae</taxon>
        <taxon>Streptophyta</taxon>
        <taxon>Embryophyta</taxon>
        <taxon>Tracheophyta</taxon>
        <taxon>Spermatophyta</taxon>
        <taxon>Magnoliopsida</taxon>
        <taxon>eudicotyledons</taxon>
        <taxon>Gunneridae</taxon>
        <taxon>Pentapetalae</taxon>
        <taxon>asterids</taxon>
        <taxon>lamiids</taxon>
        <taxon>Lamiales</taxon>
        <taxon>Pedaliaceae</taxon>
        <taxon>Sesamum</taxon>
    </lineage>
</organism>
<feature type="transmembrane region" description="Helical" evidence="6">
    <location>
        <begin position="12"/>
        <end position="30"/>
    </location>
</feature>
<feature type="transmembrane region" description="Helical" evidence="6">
    <location>
        <begin position="97"/>
        <end position="121"/>
    </location>
</feature>
<dbReference type="InterPro" id="IPR006634">
    <property type="entry name" value="TLC-dom"/>
</dbReference>
<comment type="subcellular location">
    <subcellularLocation>
        <location evidence="1">Membrane</location>
        <topology evidence="1">Multi-pass membrane protein</topology>
    </subcellularLocation>
</comment>
<dbReference type="PANTHER" id="PTHR31766">
    <property type="entry name" value="GLABROUS1 ENHANCER-BINDING PROTEIN-LIKE 2"/>
    <property type="match status" value="1"/>
</dbReference>
<keyword evidence="4 5" id="KW-0472">Membrane</keyword>
<evidence type="ECO:0000256" key="1">
    <source>
        <dbReference type="ARBA" id="ARBA00004141"/>
    </source>
</evidence>
<evidence type="ECO:0000256" key="5">
    <source>
        <dbReference type="PROSITE-ProRule" id="PRU00205"/>
    </source>
</evidence>
<keyword evidence="3 6" id="KW-1133">Transmembrane helix</keyword>
<dbReference type="GO" id="GO:0016020">
    <property type="term" value="C:membrane"/>
    <property type="evidence" value="ECO:0007669"/>
    <property type="project" value="UniProtKB-SubCell"/>
</dbReference>
<evidence type="ECO:0000256" key="2">
    <source>
        <dbReference type="ARBA" id="ARBA00022692"/>
    </source>
</evidence>
<proteinExistence type="predicted"/>
<feature type="transmembrane region" description="Helical" evidence="6">
    <location>
        <begin position="42"/>
        <end position="63"/>
    </location>
</feature>
<gene>
    <name evidence="8" type="ORF">Salat_2730700</name>
</gene>
<dbReference type="AlphaFoldDB" id="A0AAE1XJR5"/>
<dbReference type="EMBL" id="JACGWO010000012">
    <property type="protein sequence ID" value="KAK4413182.1"/>
    <property type="molecule type" value="Genomic_DNA"/>
</dbReference>
<dbReference type="PROSITE" id="PS50922">
    <property type="entry name" value="TLC"/>
    <property type="match status" value="1"/>
</dbReference>
<protein>
    <submittedName>
        <fullName evidence="8">TLC domain-containing protein</fullName>
    </submittedName>
</protein>
<name>A0AAE1XJR5_9LAMI</name>
<comment type="caution">
    <text evidence="8">The sequence shown here is derived from an EMBL/GenBank/DDBJ whole genome shotgun (WGS) entry which is preliminary data.</text>
</comment>
<evidence type="ECO:0000256" key="4">
    <source>
        <dbReference type="ARBA" id="ARBA00023136"/>
    </source>
</evidence>
<evidence type="ECO:0000256" key="6">
    <source>
        <dbReference type="SAM" id="Phobius"/>
    </source>
</evidence>
<sequence>MDFLIFYDSHLPLFTVWFIFTYMLGYFVIFKNWNNKYRSEAASCLMSLAHGTPALVLSILSILQFQNSIAQLDFTSPNTALQNLVLEHSIAYFFMDLFHYIVLIPSDVLFIAHHVASLYVLTTCRYLFDMGQ</sequence>
<evidence type="ECO:0000313" key="9">
    <source>
        <dbReference type="Proteomes" id="UP001293254"/>
    </source>
</evidence>
<dbReference type="Proteomes" id="UP001293254">
    <property type="component" value="Unassembled WGS sequence"/>
</dbReference>
<keyword evidence="2 5" id="KW-0812">Transmembrane</keyword>
<evidence type="ECO:0000259" key="7">
    <source>
        <dbReference type="PROSITE" id="PS50922"/>
    </source>
</evidence>
<reference evidence="8" key="2">
    <citation type="journal article" date="2024" name="Plant">
        <title>Genomic evolution and insights into agronomic trait innovations of Sesamum species.</title>
        <authorList>
            <person name="Miao H."/>
            <person name="Wang L."/>
            <person name="Qu L."/>
            <person name="Liu H."/>
            <person name="Sun Y."/>
            <person name="Le M."/>
            <person name="Wang Q."/>
            <person name="Wei S."/>
            <person name="Zheng Y."/>
            <person name="Lin W."/>
            <person name="Duan Y."/>
            <person name="Cao H."/>
            <person name="Xiong S."/>
            <person name="Wang X."/>
            <person name="Wei L."/>
            <person name="Li C."/>
            <person name="Ma Q."/>
            <person name="Ju M."/>
            <person name="Zhao R."/>
            <person name="Li G."/>
            <person name="Mu C."/>
            <person name="Tian Q."/>
            <person name="Mei H."/>
            <person name="Zhang T."/>
            <person name="Gao T."/>
            <person name="Zhang H."/>
        </authorList>
    </citation>
    <scope>NUCLEOTIDE SEQUENCE</scope>
    <source>
        <strain evidence="8">3651</strain>
    </source>
</reference>
<dbReference type="InterPro" id="IPR040327">
    <property type="entry name" value="At5g14285-like"/>
</dbReference>
<feature type="domain" description="TLC" evidence="7">
    <location>
        <begin position="36"/>
        <end position="132"/>
    </location>
</feature>
<evidence type="ECO:0000313" key="8">
    <source>
        <dbReference type="EMBL" id="KAK4413182.1"/>
    </source>
</evidence>
<accession>A0AAE1XJR5</accession>
<keyword evidence="9" id="KW-1185">Reference proteome</keyword>
<reference evidence="8" key="1">
    <citation type="submission" date="2020-06" db="EMBL/GenBank/DDBJ databases">
        <authorList>
            <person name="Li T."/>
            <person name="Hu X."/>
            <person name="Zhang T."/>
            <person name="Song X."/>
            <person name="Zhang H."/>
            <person name="Dai N."/>
            <person name="Sheng W."/>
            <person name="Hou X."/>
            <person name="Wei L."/>
        </authorList>
    </citation>
    <scope>NUCLEOTIDE SEQUENCE</scope>
    <source>
        <strain evidence="8">3651</strain>
        <tissue evidence="8">Leaf</tissue>
    </source>
</reference>
<dbReference type="PANTHER" id="PTHR31766:SF8">
    <property type="entry name" value="TLC DOMAIN-CONTAINING PROTEIN"/>
    <property type="match status" value="1"/>
</dbReference>
<evidence type="ECO:0000256" key="3">
    <source>
        <dbReference type="ARBA" id="ARBA00022989"/>
    </source>
</evidence>